<gene>
    <name evidence="1" type="primary">acpD_2</name>
    <name evidence="1" type="ORF">NCTC12420_02381</name>
</gene>
<dbReference type="EC" id="1.7.-.-" evidence="1"/>
<dbReference type="GO" id="GO:0016491">
    <property type="term" value="F:oxidoreductase activity"/>
    <property type="evidence" value="ECO:0007669"/>
    <property type="project" value="UniProtKB-KW"/>
</dbReference>
<reference evidence="1 2" key="1">
    <citation type="submission" date="2018-06" db="EMBL/GenBank/DDBJ databases">
        <authorList>
            <consortium name="Pathogen Informatics"/>
            <person name="Doyle S."/>
        </authorList>
    </citation>
    <scope>NUCLEOTIDE SEQUENCE [LARGE SCALE GENOMIC DNA]</scope>
    <source>
        <strain evidence="1 2">NCTC12420</strain>
    </source>
</reference>
<evidence type="ECO:0000313" key="1">
    <source>
        <dbReference type="EMBL" id="SUI02610.1"/>
    </source>
</evidence>
<keyword evidence="1" id="KW-0560">Oxidoreductase</keyword>
<proteinExistence type="predicted"/>
<organism evidence="1 2">
    <name type="scientific">Salmonella enterica subsp. indica</name>
    <dbReference type="NCBI Taxonomy" id="59207"/>
    <lineage>
        <taxon>Bacteria</taxon>
        <taxon>Pseudomonadati</taxon>
        <taxon>Pseudomonadota</taxon>
        <taxon>Gammaproteobacteria</taxon>
        <taxon>Enterobacterales</taxon>
        <taxon>Enterobacteriaceae</taxon>
        <taxon>Salmonella</taxon>
    </lineage>
</organism>
<dbReference type="Proteomes" id="UP000254220">
    <property type="component" value="Unassembled WGS sequence"/>
</dbReference>
<accession>A0A379XRP0</accession>
<evidence type="ECO:0000313" key="2">
    <source>
        <dbReference type="Proteomes" id="UP000254220"/>
    </source>
</evidence>
<dbReference type="EMBL" id="UGYB01000001">
    <property type="protein sequence ID" value="SUI02610.1"/>
    <property type="molecule type" value="Genomic_DNA"/>
</dbReference>
<sequence>MSKVLVLKSSILAGYSQSGQLTDYFIEQWREKTRRR</sequence>
<dbReference type="AlphaFoldDB" id="A0A379XRP0"/>
<name>A0A379XRP0_SALER</name>
<protein>
    <submittedName>
        <fullName evidence="1">ACP phosphodiesterase</fullName>
        <ecNumber evidence="1">1.7.-.-</ecNumber>
    </submittedName>
</protein>